<dbReference type="PANTHER" id="PTHR13318:SF223">
    <property type="entry name" value="RNI-LIKE SUPERFAMILY PROTEIN"/>
    <property type="match status" value="1"/>
</dbReference>
<dbReference type="SUPFAM" id="SSF52047">
    <property type="entry name" value="RNI-like"/>
    <property type="match status" value="1"/>
</dbReference>
<evidence type="ECO:0000313" key="2">
    <source>
        <dbReference type="Proteomes" id="UP000238479"/>
    </source>
</evidence>
<comment type="caution">
    <text evidence="1">The sequence shown here is derived from an EMBL/GenBank/DDBJ whole genome shotgun (WGS) entry which is preliminary data.</text>
</comment>
<dbReference type="Gene3D" id="3.80.10.10">
    <property type="entry name" value="Ribonuclease Inhibitor"/>
    <property type="match status" value="2"/>
</dbReference>
<reference evidence="1 2" key="1">
    <citation type="journal article" date="2018" name="Nat. Genet.">
        <title>The Rosa genome provides new insights in the design of modern roses.</title>
        <authorList>
            <person name="Bendahmane M."/>
        </authorList>
    </citation>
    <scope>NUCLEOTIDE SEQUENCE [LARGE SCALE GENOMIC DNA]</scope>
    <source>
        <strain evidence="2">cv. Old Blush</strain>
    </source>
</reference>
<dbReference type="GO" id="GO:0019005">
    <property type="term" value="C:SCF ubiquitin ligase complex"/>
    <property type="evidence" value="ECO:0007669"/>
    <property type="project" value="TreeGrafter"/>
</dbReference>
<dbReference type="CDD" id="cd22159">
    <property type="entry name" value="F-box_AtTIR1-like"/>
    <property type="match status" value="1"/>
</dbReference>
<organism evidence="1 2">
    <name type="scientific">Rosa chinensis</name>
    <name type="common">China rose</name>
    <dbReference type="NCBI Taxonomy" id="74649"/>
    <lineage>
        <taxon>Eukaryota</taxon>
        <taxon>Viridiplantae</taxon>
        <taxon>Streptophyta</taxon>
        <taxon>Embryophyta</taxon>
        <taxon>Tracheophyta</taxon>
        <taxon>Spermatophyta</taxon>
        <taxon>Magnoliopsida</taxon>
        <taxon>eudicotyledons</taxon>
        <taxon>Gunneridae</taxon>
        <taxon>Pentapetalae</taxon>
        <taxon>rosids</taxon>
        <taxon>fabids</taxon>
        <taxon>Rosales</taxon>
        <taxon>Rosaceae</taxon>
        <taxon>Rosoideae</taxon>
        <taxon>Rosoideae incertae sedis</taxon>
        <taxon>Rosa</taxon>
    </lineage>
</organism>
<dbReference type="EMBL" id="PDCK01000045">
    <property type="protein sequence ID" value="PRQ16545.1"/>
    <property type="molecule type" value="Genomic_DNA"/>
</dbReference>
<proteinExistence type="predicted"/>
<dbReference type="Pfam" id="PF13516">
    <property type="entry name" value="LRR_6"/>
    <property type="match status" value="3"/>
</dbReference>
<dbReference type="Gramene" id="PRQ16545">
    <property type="protein sequence ID" value="PRQ16545"/>
    <property type="gene ID" value="RchiOBHm_Chr7g0185401"/>
</dbReference>
<evidence type="ECO:0000313" key="1">
    <source>
        <dbReference type="EMBL" id="PRQ16545.1"/>
    </source>
</evidence>
<dbReference type="Proteomes" id="UP000238479">
    <property type="component" value="Chromosome 7"/>
</dbReference>
<accession>A0A2P6P3Q3</accession>
<protein>
    <submittedName>
        <fullName evidence="1">Putative leucine-rich repeat domain, L domain-containing protein</fullName>
    </submittedName>
</protein>
<dbReference type="GO" id="GO:0031146">
    <property type="term" value="P:SCF-dependent proteasomal ubiquitin-dependent protein catabolic process"/>
    <property type="evidence" value="ECO:0007669"/>
    <property type="project" value="TreeGrafter"/>
</dbReference>
<sequence length="302" mass="32304">MAAHTRIAGPITLLSEDLVALILNKVTDLDDRNSCSEVCQLWLKVEGISRSSLFVRKPGFPLTILNRFPNLVQFQTTQLTTDSDLEFIARTCPKIEDFKVADFTSPEEGFLGRNGLSALACGCPKLSKVSLIGDKIGNAGVVELVNSARSLSSLELGHDLIGDPALRAIASSSITVLKLKSCCNVTDHGLGCLATGSTSKTLRKLVLKMCGKITDDGLKDLKKMRSLEELTLSWCQGEITDVGGMAISAIRNLKELKLNALYGLSDLTVSALAFCKKLQVLDLSGCEGVTGPGIRAFSIISA</sequence>
<dbReference type="PANTHER" id="PTHR13318">
    <property type="entry name" value="PARTNER OF PAIRED, ISOFORM B-RELATED"/>
    <property type="match status" value="1"/>
</dbReference>
<dbReference type="InterPro" id="IPR001611">
    <property type="entry name" value="Leu-rich_rpt"/>
</dbReference>
<dbReference type="SMART" id="SM00367">
    <property type="entry name" value="LRR_CC"/>
    <property type="match status" value="5"/>
</dbReference>
<dbReference type="InterPro" id="IPR006553">
    <property type="entry name" value="Leu-rich_rpt_Cys-con_subtyp"/>
</dbReference>
<dbReference type="InterPro" id="IPR032675">
    <property type="entry name" value="LRR_dom_sf"/>
</dbReference>
<dbReference type="AlphaFoldDB" id="A0A2P6P3Q3"/>
<keyword evidence="2" id="KW-1185">Reference proteome</keyword>
<name>A0A2P6P3Q3_ROSCH</name>
<gene>
    <name evidence="1" type="ORF">RchiOBHm_Chr7g0185401</name>
</gene>